<feature type="transmembrane region" description="Helical" evidence="7">
    <location>
        <begin position="56"/>
        <end position="75"/>
    </location>
</feature>
<dbReference type="Pfam" id="PF00771">
    <property type="entry name" value="FHIPEP"/>
    <property type="match status" value="1"/>
</dbReference>
<evidence type="ECO:0000256" key="4">
    <source>
        <dbReference type="ARBA" id="ARBA00022692"/>
    </source>
</evidence>
<evidence type="ECO:0000313" key="10">
    <source>
        <dbReference type="Proteomes" id="UP000264006"/>
    </source>
</evidence>
<evidence type="ECO:0000256" key="3">
    <source>
        <dbReference type="ARBA" id="ARBA00022475"/>
    </source>
</evidence>
<dbReference type="GO" id="GO:0044780">
    <property type="term" value="P:bacterial-type flagellum assembly"/>
    <property type="evidence" value="ECO:0007669"/>
    <property type="project" value="InterPro"/>
</dbReference>
<keyword evidence="9" id="KW-0969">Cilium</keyword>
<feature type="transmembrane region" description="Helical" evidence="7">
    <location>
        <begin position="191"/>
        <end position="213"/>
    </location>
</feature>
<keyword evidence="7" id="KW-0653">Protein transport</keyword>
<dbReference type="EMBL" id="CP031165">
    <property type="protein sequence ID" value="AXV05835.1"/>
    <property type="molecule type" value="Genomic_DNA"/>
</dbReference>
<keyword evidence="10" id="KW-1185">Reference proteome</keyword>
<dbReference type="PANTHER" id="PTHR30161">
    <property type="entry name" value="FLAGELLAR EXPORT PROTEIN, MEMBRANE FLHA SUBUNIT-RELATED"/>
    <property type="match status" value="1"/>
</dbReference>
<dbReference type="PANTHER" id="PTHR30161:SF1">
    <property type="entry name" value="FLAGELLAR BIOSYNTHESIS PROTEIN FLHA-RELATED"/>
    <property type="match status" value="1"/>
</dbReference>
<evidence type="ECO:0000256" key="8">
    <source>
        <dbReference type="SAM" id="MobiDB-lite"/>
    </source>
</evidence>
<evidence type="ECO:0000256" key="2">
    <source>
        <dbReference type="ARBA" id="ARBA00008835"/>
    </source>
</evidence>
<keyword evidence="6 7" id="KW-0472">Membrane</keyword>
<evidence type="ECO:0000256" key="5">
    <source>
        <dbReference type="ARBA" id="ARBA00022989"/>
    </source>
</evidence>
<dbReference type="InterPro" id="IPR025505">
    <property type="entry name" value="FHIPEP_CS"/>
</dbReference>
<dbReference type="GO" id="GO:0009306">
    <property type="term" value="P:protein secretion"/>
    <property type="evidence" value="ECO:0007669"/>
    <property type="project" value="InterPro"/>
</dbReference>
<dbReference type="InterPro" id="IPR042196">
    <property type="entry name" value="FHIPEP_4"/>
</dbReference>
<keyword evidence="9" id="KW-0966">Cell projection</keyword>
<feature type="transmembrane region" description="Helical" evidence="7">
    <location>
        <begin position="5"/>
        <end position="24"/>
    </location>
</feature>
<comment type="subcellular location">
    <subcellularLocation>
        <location evidence="1 7">Cell membrane</location>
        <topology evidence="1 7">Multi-pass membrane protein</topology>
    </subcellularLocation>
</comment>
<feature type="region of interest" description="Disordered" evidence="8">
    <location>
        <begin position="318"/>
        <end position="341"/>
    </location>
</feature>
<evidence type="ECO:0000256" key="6">
    <source>
        <dbReference type="ARBA" id="ARBA00023136"/>
    </source>
</evidence>
<keyword evidence="7" id="KW-0813">Transport</keyword>
<dbReference type="KEGG" id="euz:DVS28_a1135"/>
<feature type="transmembrane region" description="Helical" evidence="7">
    <location>
        <begin position="30"/>
        <end position="49"/>
    </location>
</feature>
<keyword evidence="4 7" id="KW-0812">Transmembrane</keyword>
<dbReference type="Gene3D" id="1.10.8.540">
    <property type="entry name" value="FHIPEP family, domain 3"/>
    <property type="match status" value="1"/>
</dbReference>
<feature type="compositionally biased region" description="Basic and acidic residues" evidence="8">
    <location>
        <begin position="318"/>
        <end position="336"/>
    </location>
</feature>
<dbReference type="GO" id="GO:0005886">
    <property type="term" value="C:plasma membrane"/>
    <property type="evidence" value="ECO:0007669"/>
    <property type="project" value="UniProtKB-SubCell"/>
</dbReference>
<evidence type="ECO:0000256" key="1">
    <source>
        <dbReference type="ARBA" id="ARBA00004651"/>
    </source>
</evidence>
<comment type="function">
    <text evidence="7">Required for formation of the rod structure of the flagellar apparatus. Together with FliI and FliH, may constitute the export apparatus of flagellin.</text>
</comment>
<feature type="transmembrane region" description="Helical" evidence="7">
    <location>
        <begin position="233"/>
        <end position="255"/>
    </location>
</feature>
<proteinExistence type="inferred from homology"/>
<keyword evidence="7" id="KW-1006">Bacterial flagellum protein export</keyword>
<dbReference type="AlphaFoldDB" id="A0A346XUD8"/>
<reference evidence="9 10" key="1">
    <citation type="submission" date="2018-09" db="EMBL/GenBank/DDBJ databases">
        <title>Complete genome sequence of Euzebya sp. DY32-46 isolated from seawater of Pacific Ocean.</title>
        <authorList>
            <person name="Xu L."/>
            <person name="Wu Y.-H."/>
            <person name="Xu X.-W."/>
        </authorList>
    </citation>
    <scope>NUCLEOTIDE SEQUENCE [LARGE SCALE GENOMIC DNA]</scope>
    <source>
        <strain evidence="9 10">DY32-46</strain>
    </source>
</reference>
<gene>
    <name evidence="7" type="primary">flhA</name>
    <name evidence="9" type="ORF">DVS28_a1135</name>
</gene>
<organism evidence="9 10">
    <name type="scientific">Euzebya pacifica</name>
    <dbReference type="NCBI Taxonomy" id="1608957"/>
    <lineage>
        <taxon>Bacteria</taxon>
        <taxon>Bacillati</taxon>
        <taxon>Actinomycetota</taxon>
        <taxon>Nitriliruptoria</taxon>
        <taxon>Euzebyales</taxon>
    </lineage>
</organism>
<keyword evidence="9" id="KW-0282">Flagellum</keyword>
<name>A0A346XUD8_9ACTN</name>
<dbReference type="InterPro" id="IPR001712">
    <property type="entry name" value="T3SS_FHIPEP"/>
</dbReference>
<keyword evidence="7" id="KW-1005">Bacterial flagellum biogenesis</keyword>
<dbReference type="PROSITE" id="PS00994">
    <property type="entry name" value="FHIPEP"/>
    <property type="match status" value="1"/>
</dbReference>
<evidence type="ECO:0000313" key="9">
    <source>
        <dbReference type="EMBL" id="AXV05835.1"/>
    </source>
</evidence>
<sequence length="704" mass="74584">MGKRAWAPIVVPAAVIMIVVMMVVPLPTALLDLLLAVNIAGAVLVILASMQVSRPLDFAVFPSLLLILTLFRLALNISTTRLIMLNGYAGKVIEAFGSFVIGGSLVVGLIVFLILVIVQFLVITNGAGRVAEVGARFTLDAMPGKQMAIDADLNAGLIDEAGARKRREDVAAEADFYGAMDGASKFVKGDAMASVIITVINLLGGLVIGVLQQGMDVAEAVSTFSLLTVGDGLVSQLPALLISIASGIIVTRAATAGDMGSDVVVQFSRQRNSMRLGGAAVALMSLLPGLPMVPFLAVGGALLFAAYRLPDPEEAVRRAEEAERERKEAEAREHMPNPDSPEAILQEVQVESLQLEISYDLMDLVDANRGGDLLDRVKALRRKVAQDLGIIIPLVRTRDNIELPPSTYSIRLHGVELGRGQAPVGHVLVIGDDQPALSAGGAVQPANGIAALPGQPTTEPVFGLPARWVPMEYRQQAEVLGATVVDRSSVITTHLAEVVRTNASRLLSRSDTKTLSELVKAQAPTVGEELDASQLTLGDVQTVLAELLDEQVPITDLVRIFEVLSEKGQATKETEPLVESVRSMLGPAISGALALDNRLPVIVLDPMTEHRILEAIRPGSAGTFLALDPSVSEQLAMEIARMAEQAEQRGDSAVVVCSPQARPGLRRLVSQVIPRLPVLSYAEIGPQLVVETVGVVNVGNPATV</sequence>
<feature type="transmembrane region" description="Helical" evidence="7">
    <location>
        <begin position="276"/>
        <end position="307"/>
    </location>
</feature>
<dbReference type="NCBIfam" id="TIGR01398">
    <property type="entry name" value="FlhA"/>
    <property type="match status" value="1"/>
</dbReference>
<accession>A0A346XUD8</accession>
<keyword evidence="5 7" id="KW-1133">Transmembrane helix</keyword>
<dbReference type="Gene3D" id="3.40.30.60">
    <property type="entry name" value="FHIPEP family, domain 1"/>
    <property type="match status" value="1"/>
</dbReference>
<dbReference type="Proteomes" id="UP000264006">
    <property type="component" value="Chromosome"/>
</dbReference>
<feature type="transmembrane region" description="Helical" evidence="7">
    <location>
        <begin position="95"/>
        <end position="122"/>
    </location>
</feature>
<protein>
    <recommendedName>
        <fullName evidence="7">Flagellar biosynthesis protein FlhA</fullName>
    </recommendedName>
</protein>
<keyword evidence="3 7" id="KW-1003">Cell membrane</keyword>
<comment type="similarity">
    <text evidence="2 7">Belongs to the FHIPEP (flagella/HR/invasion proteins export pore) family.</text>
</comment>
<dbReference type="InterPro" id="IPR006301">
    <property type="entry name" value="FlhA"/>
</dbReference>
<dbReference type="PRINTS" id="PR00949">
    <property type="entry name" value="TYPE3IMAPROT"/>
</dbReference>
<evidence type="ECO:0000256" key="7">
    <source>
        <dbReference type="RuleBase" id="RU364093"/>
    </source>
</evidence>
<dbReference type="PIRSF" id="PIRSF005419">
    <property type="entry name" value="FlhA"/>
    <property type="match status" value="1"/>
</dbReference>
<dbReference type="InterPro" id="IPR042194">
    <property type="entry name" value="FHIPEP_1"/>
</dbReference>
<dbReference type="InterPro" id="IPR042193">
    <property type="entry name" value="FHIPEP_3"/>
</dbReference>
<dbReference type="Gene3D" id="3.40.50.12790">
    <property type="entry name" value="FHIPEP family, domain 4"/>
    <property type="match status" value="1"/>
</dbReference>